<dbReference type="Proteomes" id="UP001165064">
    <property type="component" value="Unassembled WGS sequence"/>
</dbReference>
<keyword evidence="2" id="KW-1185">Reference proteome</keyword>
<evidence type="ECO:0000313" key="1">
    <source>
        <dbReference type="EMBL" id="GMF04723.1"/>
    </source>
</evidence>
<sequence>MTLVAMNMDDFFKNMDFADVFEDSSAYNTSTNTPETNETQQPHQYHRKLHSHHTHHGDQNSGEPDPFSNIPKLDSNQQSELWRLFKPHFAITEPVQQQSISPILFFWSTDCQFINVT</sequence>
<reference evidence="1" key="1">
    <citation type="submission" date="2023-04" db="EMBL/GenBank/DDBJ databases">
        <title>Ambrosiozyma monospora NBRC 10751.</title>
        <authorList>
            <person name="Ichikawa N."/>
            <person name="Sato H."/>
            <person name="Tonouchi N."/>
        </authorList>
    </citation>
    <scope>NUCLEOTIDE SEQUENCE</scope>
    <source>
        <strain evidence="1">NBRC 10751</strain>
    </source>
</reference>
<comment type="caution">
    <text evidence="1">The sequence shown here is derived from an EMBL/GenBank/DDBJ whole genome shotgun (WGS) entry which is preliminary data.</text>
</comment>
<evidence type="ECO:0000313" key="2">
    <source>
        <dbReference type="Proteomes" id="UP001165064"/>
    </source>
</evidence>
<protein>
    <submittedName>
        <fullName evidence="1">Unnamed protein product</fullName>
    </submittedName>
</protein>
<name>A0ACB5U955_AMBMO</name>
<accession>A0ACB5U955</accession>
<proteinExistence type="predicted"/>
<dbReference type="EMBL" id="BSXS01013990">
    <property type="protein sequence ID" value="GMF04723.1"/>
    <property type="molecule type" value="Genomic_DNA"/>
</dbReference>
<organism evidence="1 2">
    <name type="scientific">Ambrosiozyma monospora</name>
    <name type="common">Yeast</name>
    <name type="synonym">Endomycopsis monosporus</name>
    <dbReference type="NCBI Taxonomy" id="43982"/>
    <lineage>
        <taxon>Eukaryota</taxon>
        <taxon>Fungi</taxon>
        <taxon>Dikarya</taxon>
        <taxon>Ascomycota</taxon>
        <taxon>Saccharomycotina</taxon>
        <taxon>Pichiomycetes</taxon>
        <taxon>Pichiales</taxon>
        <taxon>Pichiaceae</taxon>
        <taxon>Ambrosiozyma</taxon>
    </lineage>
</organism>
<gene>
    <name evidence="1" type="ORF">Amon02_001207000</name>
</gene>